<accession>A0AAN6HZM8</accession>
<dbReference type="EMBL" id="JAHLUH010000011">
    <property type="protein sequence ID" value="KAG7725792.1"/>
    <property type="molecule type" value="Genomic_DNA"/>
</dbReference>
<feature type="region of interest" description="Disordered" evidence="1">
    <location>
        <begin position="259"/>
        <end position="297"/>
    </location>
</feature>
<dbReference type="PANTHER" id="PTHR47655:SF3">
    <property type="entry name" value="ZN(II)2CYS6 TRANSCRIPTION FACTOR (EUROFUNG)"/>
    <property type="match status" value="1"/>
</dbReference>
<protein>
    <recommendedName>
        <fullName evidence="2">Zn(2)-C6 fungal-type domain-containing protein</fullName>
    </recommendedName>
</protein>
<feature type="region of interest" description="Disordered" evidence="1">
    <location>
        <begin position="478"/>
        <end position="525"/>
    </location>
</feature>
<feature type="region of interest" description="Disordered" evidence="1">
    <location>
        <begin position="1"/>
        <end position="26"/>
    </location>
</feature>
<proteinExistence type="predicted"/>
<dbReference type="AlphaFoldDB" id="A0AAN6HZM8"/>
<feature type="compositionally biased region" description="Polar residues" evidence="1">
    <location>
        <begin position="280"/>
        <end position="291"/>
    </location>
</feature>
<dbReference type="GO" id="GO:0008270">
    <property type="term" value="F:zinc ion binding"/>
    <property type="evidence" value="ECO:0007669"/>
    <property type="project" value="InterPro"/>
</dbReference>
<dbReference type="InterPro" id="IPR001138">
    <property type="entry name" value="Zn2Cys6_DnaBD"/>
</dbReference>
<dbReference type="SMART" id="SM00066">
    <property type="entry name" value="GAL4"/>
    <property type="match status" value="1"/>
</dbReference>
<evidence type="ECO:0000313" key="4">
    <source>
        <dbReference type="EMBL" id="KAG7765959.1"/>
    </source>
</evidence>
<gene>
    <name evidence="3" type="ORF">KL933_003840</name>
    <name evidence="4" type="ORF">KL946_002139</name>
</gene>
<dbReference type="Pfam" id="PF00172">
    <property type="entry name" value="Zn_clus"/>
    <property type="match status" value="1"/>
</dbReference>
<dbReference type="GO" id="GO:0000981">
    <property type="term" value="F:DNA-binding transcription factor activity, RNA polymerase II-specific"/>
    <property type="evidence" value="ECO:0007669"/>
    <property type="project" value="InterPro"/>
</dbReference>
<evidence type="ECO:0000313" key="6">
    <source>
        <dbReference type="Proteomes" id="UP000738402"/>
    </source>
</evidence>
<dbReference type="EMBL" id="JAHLUN010000005">
    <property type="protein sequence ID" value="KAG7765959.1"/>
    <property type="molecule type" value="Genomic_DNA"/>
</dbReference>
<dbReference type="Proteomes" id="UP000697297">
    <property type="component" value="Unassembled WGS sequence"/>
</dbReference>
<comment type="caution">
    <text evidence="3">The sequence shown here is derived from an EMBL/GenBank/DDBJ whole genome shotgun (WGS) entry which is preliminary data.</text>
</comment>
<name>A0AAN6HZM8_9ASCO</name>
<dbReference type="PROSITE" id="PS00463">
    <property type="entry name" value="ZN2_CY6_FUNGAL_1"/>
    <property type="match status" value="1"/>
</dbReference>
<keyword evidence="5" id="KW-1185">Reference proteome</keyword>
<dbReference type="InterPro" id="IPR052783">
    <property type="entry name" value="Metabolic/Drug-Res_Regulator"/>
</dbReference>
<feature type="compositionally biased region" description="Basic and acidic residues" evidence="1">
    <location>
        <begin position="259"/>
        <end position="279"/>
    </location>
</feature>
<feature type="domain" description="Zn(2)-C6 fungal-type" evidence="2">
    <location>
        <begin position="150"/>
        <end position="179"/>
    </location>
</feature>
<dbReference type="InterPro" id="IPR036864">
    <property type="entry name" value="Zn2-C6_fun-type_DNA-bd_sf"/>
</dbReference>
<dbReference type="PROSITE" id="PS50048">
    <property type="entry name" value="ZN2_CY6_FUNGAL_2"/>
    <property type="match status" value="1"/>
</dbReference>
<dbReference type="Gene3D" id="4.10.240.10">
    <property type="entry name" value="Zn(2)-C6 fungal-type DNA-binding domain"/>
    <property type="match status" value="1"/>
</dbReference>
<dbReference type="PANTHER" id="PTHR47655">
    <property type="entry name" value="QUINIC ACID UTILIZATION ACTIVATOR"/>
    <property type="match status" value="1"/>
</dbReference>
<dbReference type="Proteomes" id="UP000738402">
    <property type="component" value="Unassembled WGS sequence"/>
</dbReference>
<dbReference type="CDD" id="cd00067">
    <property type="entry name" value="GAL4"/>
    <property type="match status" value="1"/>
</dbReference>
<evidence type="ECO:0000256" key="1">
    <source>
        <dbReference type="SAM" id="MobiDB-lite"/>
    </source>
</evidence>
<feature type="compositionally biased region" description="Basic residues" evidence="1">
    <location>
        <begin position="500"/>
        <end position="509"/>
    </location>
</feature>
<evidence type="ECO:0000313" key="5">
    <source>
        <dbReference type="Proteomes" id="UP000697297"/>
    </source>
</evidence>
<evidence type="ECO:0000259" key="2">
    <source>
        <dbReference type="PROSITE" id="PS50048"/>
    </source>
</evidence>
<feature type="compositionally biased region" description="Polar residues" evidence="1">
    <location>
        <begin position="482"/>
        <end position="497"/>
    </location>
</feature>
<dbReference type="SUPFAM" id="SSF57701">
    <property type="entry name" value="Zn2/Cys6 DNA-binding domain"/>
    <property type="match status" value="1"/>
</dbReference>
<organism evidence="3 6">
    <name type="scientific">Ogataea haglerorum</name>
    <dbReference type="NCBI Taxonomy" id="1937702"/>
    <lineage>
        <taxon>Eukaryota</taxon>
        <taxon>Fungi</taxon>
        <taxon>Dikarya</taxon>
        <taxon>Ascomycota</taxon>
        <taxon>Saccharomycotina</taxon>
        <taxon>Pichiomycetes</taxon>
        <taxon>Pichiales</taxon>
        <taxon>Pichiaceae</taxon>
        <taxon>Ogataea</taxon>
    </lineage>
</organism>
<evidence type="ECO:0000313" key="3">
    <source>
        <dbReference type="EMBL" id="KAG7725792.1"/>
    </source>
</evidence>
<reference evidence="3 5" key="1">
    <citation type="journal article" date="2021" name="G3 (Bethesda)">
        <title>Genomic diversity, chromosomal rearrangements, and interspecies hybridization in the ogataea polymorpha species complex.</title>
        <authorList>
            <person name="Hanson S.J."/>
            <person name="Cinneide E.O."/>
            <person name="Salzberg L.I."/>
            <person name="Wolfe K.H."/>
            <person name="McGowan J."/>
            <person name="Fitzpatrick D.A."/>
            <person name="Matlin K."/>
        </authorList>
    </citation>
    <scope>NUCLEOTIDE SEQUENCE</scope>
    <source>
        <strain evidence="4">81-436-3</strain>
        <strain evidence="3">83-405-1</strain>
    </source>
</reference>
<sequence length="543" mass="59997">MLGEKCQARKVAGPMEQQLATRSENRTRKISPVCCGSCPRAVPQMKEQHGKCSGKQRREPIDSTETPYLSHVVNAAHHLMDRSGNRTISSTQHRCIKHKYGPKCSTTHQKNAYKALQTQLTMPLSSTLSSPDRYGDRKAQQQKKKRVGKACDSCRLKKTKCSGKQPCEKCQADNKICIYTERKKSRDKSYSYDYVELIEKRLRIVNKALINLSEMVKLNKTGELQQFAQSITYNEDDEGVPISINQAISLLVDKSDVVDHSDSETNPEHWQGHISKTESQDSALEESSGSAVPQPAVKKEELSAGFIPYSSPDSLTPRSDDPFSPLPQNDFSAEFMFEQQTNSTRLDDIKEEKNDDFLNQMSPMPTSLMMDAVQPPPVENESYDNYSSMTPAQFDVSGFKSGAGLAAAAVNGLLGRSQASGSGSGFMMSDFDLNSPPSILATSPDSVYNSKTVIPASMNLSRNDSSYSSYFGEDSYIDSAHPPSNLQRSASTRSTDSGNRKHGTLRGNHHSYSQHPHPYKKTSHSVGSALVSPLLKDELLSIN</sequence>